<dbReference type="Proteomes" id="UP000177130">
    <property type="component" value="Unassembled WGS sequence"/>
</dbReference>
<protein>
    <submittedName>
        <fullName evidence="1">Uncharacterized protein</fullName>
    </submittedName>
</protein>
<sequence length="62" mass="6798">MSVQSKATARFASGFERRNHVSLVNETDEAVPRLSRATASEKSREKSVLAVQLGGLFENSFV</sequence>
<organism evidence="1 2">
    <name type="scientific">Candidatus Taylorbacteria bacterium RIFCSPHIGHO2_02_FULL_43_32b</name>
    <dbReference type="NCBI Taxonomy" id="1802306"/>
    <lineage>
        <taxon>Bacteria</taxon>
        <taxon>Candidatus Tayloriibacteriota</taxon>
    </lineage>
</organism>
<reference evidence="1 2" key="1">
    <citation type="journal article" date="2016" name="Nat. Commun.">
        <title>Thousands of microbial genomes shed light on interconnected biogeochemical processes in an aquifer system.</title>
        <authorList>
            <person name="Anantharaman K."/>
            <person name="Brown C.T."/>
            <person name="Hug L.A."/>
            <person name="Sharon I."/>
            <person name="Castelle C.J."/>
            <person name="Probst A.J."/>
            <person name="Thomas B.C."/>
            <person name="Singh A."/>
            <person name="Wilkins M.J."/>
            <person name="Karaoz U."/>
            <person name="Brodie E.L."/>
            <person name="Williams K.H."/>
            <person name="Hubbard S.S."/>
            <person name="Banfield J.F."/>
        </authorList>
    </citation>
    <scope>NUCLEOTIDE SEQUENCE [LARGE SCALE GENOMIC DNA]</scope>
</reference>
<gene>
    <name evidence="1" type="ORF">A3C72_02015</name>
</gene>
<comment type="caution">
    <text evidence="1">The sequence shown here is derived from an EMBL/GenBank/DDBJ whole genome shotgun (WGS) entry which is preliminary data.</text>
</comment>
<dbReference type="AlphaFoldDB" id="A0A1G2MGP6"/>
<accession>A0A1G2MGP6</accession>
<dbReference type="EMBL" id="MHRK01000043">
    <property type="protein sequence ID" value="OHA23076.1"/>
    <property type="molecule type" value="Genomic_DNA"/>
</dbReference>
<evidence type="ECO:0000313" key="2">
    <source>
        <dbReference type="Proteomes" id="UP000177130"/>
    </source>
</evidence>
<name>A0A1G2MGP6_9BACT</name>
<proteinExistence type="predicted"/>
<evidence type="ECO:0000313" key="1">
    <source>
        <dbReference type="EMBL" id="OHA23076.1"/>
    </source>
</evidence>